<keyword evidence="4" id="KW-1185">Reference proteome</keyword>
<comment type="caution">
    <text evidence="3">The sequence shown here is derived from an EMBL/GenBank/DDBJ whole genome shotgun (WGS) entry which is preliminary data.</text>
</comment>
<organism evidence="3 4">
    <name type="scientific">Streptomyces pactum</name>
    <dbReference type="NCBI Taxonomy" id="68249"/>
    <lineage>
        <taxon>Bacteria</taxon>
        <taxon>Bacillati</taxon>
        <taxon>Actinomycetota</taxon>
        <taxon>Actinomycetes</taxon>
        <taxon>Kitasatosporales</taxon>
        <taxon>Streptomycetaceae</taxon>
        <taxon>Streptomyces</taxon>
    </lineage>
</organism>
<evidence type="ECO:0000313" key="4">
    <source>
        <dbReference type="Proteomes" id="UP000807371"/>
    </source>
</evidence>
<feature type="transmembrane region" description="Helical" evidence="2">
    <location>
        <begin position="78"/>
        <end position="98"/>
    </location>
</feature>
<keyword evidence="2" id="KW-1133">Transmembrane helix</keyword>
<evidence type="ECO:0000256" key="2">
    <source>
        <dbReference type="SAM" id="Phobius"/>
    </source>
</evidence>
<name>A0ABS0NR45_9ACTN</name>
<feature type="compositionally biased region" description="Low complexity" evidence="1">
    <location>
        <begin position="32"/>
        <end position="62"/>
    </location>
</feature>
<evidence type="ECO:0000313" key="3">
    <source>
        <dbReference type="EMBL" id="MBH5337656.1"/>
    </source>
</evidence>
<dbReference type="RefSeq" id="WP_197992325.1">
    <property type="nucleotide sequence ID" value="NZ_JACYXC010000001.1"/>
</dbReference>
<proteinExistence type="predicted"/>
<evidence type="ECO:0008006" key="5">
    <source>
        <dbReference type="Google" id="ProtNLM"/>
    </source>
</evidence>
<sequence length="101" mass="10572">MTEARHTAHPGTHTDPAAAPDPAAETERPARTETAAGAETSTETAAATSAPAARAPVTAPDRTVNEEDRTPRAIAFRIFVYLVGVHVIAAFLFLLFYLGGA</sequence>
<feature type="region of interest" description="Disordered" evidence="1">
    <location>
        <begin position="1"/>
        <end position="68"/>
    </location>
</feature>
<dbReference type="InterPro" id="IPR046129">
    <property type="entry name" value="DUF6126"/>
</dbReference>
<protein>
    <recommendedName>
        <fullName evidence="5">Small hydrophobic protein</fullName>
    </recommendedName>
</protein>
<feature type="compositionally biased region" description="Low complexity" evidence="1">
    <location>
        <begin position="9"/>
        <end position="23"/>
    </location>
</feature>
<gene>
    <name evidence="3" type="ORF">IHE55_23945</name>
</gene>
<keyword evidence="2" id="KW-0472">Membrane</keyword>
<dbReference type="Pfam" id="PF19621">
    <property type="entry name" value="DUF6126"/>
    <property type="match status" value="1"/>
</dbReference>
<evidence type="ECO:0000256" key="1">
    <source>
        <dbReference type="SAM" id="MobiDB-lite"/>
    </source>
</evidence>
<accession>A0ABS0NR45</accession>
<dbReference type="Proteomes" id="UP000807371">
    <property type="component" value="Unassembled WGS sequence"/>
</dbReference>
<reference evidence="3 4" key="1">
    <citation type="submission" date="2020-09" db="EMBL/GenBank/DDBJ databases">
        <title>Biosynthesis of the nuclear factor of activated T cells inhibitor NFAT-133 and its congeners in Streptomyces pactum.</title>
        <authorList>
            <person name="Zhou W."/>
            <person name="Posri P."/>
            <person name="Abugrain M.E."/>
            <person name="Weisberg A.J."/>
            <person name="Chang J.H."/>
            <person name="Mahmud T."/>
        </authorList>
    </citation>
    <scope>NUCLEOTIDE SEQUENCE [LARGE SCALE GENOMIC DNA]</scope>
    <source>
        <strain evidence="3 4">ATCC 27456</strain>
    </source>
</reference>
<dbReference type="EMBL" id="JACYXC010000001">
    <property type="protein sequence ID" value="MBH5337656.1"/>
    <property type="molecule type" value="Genomic_DNA"/>
</dbReference>
<keyword evidence="2" id="KW-0812">Transmembrane</keyword>